<reference evidence="3 4" key="1">
    <citation type="submission" date="2018-06" db="EMBL/GenBank/DDBJ databases">
        <title>Comparative genomics of Brasilonema spp. strains.</title>
        <authorList>
            <person name="Alvarenga D.O."/>
            <person name="Fiore M.F."/>
            <person name="Varani A.M."/>
        </authorList>
    </citation>
    <scope>NUCLEOTIDE SEQUENCE [LARGE SCALE GENOMIC DNA]</scope>
    <source>
        <strain evidence="3 4">CENA114</strain>
    </source>
</reference>
<name>A0A856MMY2_9CYAN</name>
<dbReference type="AlphaFoldDB" id="A0A856MMY2"/>
<keyword evidence="4" id="KW-1185">Reference proteome</keyword>
<sequence length="112" mass="12275">MTFDQFDVVVVPFPFTDTSGSKKRPALVLSDAVAFNTLLSRSVMAMITTRTHAPWVLDVPITDLSSAGLKAASIVRMKLFTLDDALVLRHIGTLAEADKAAVKQALQQLFKW</sequence>
<dbReference type="RefSeq" id="WP_216669936.1">
    <property type="nucleotide sequence ID" value="NZ_CAWOXK010000001.1"/>
</dbReference>
<keyword evidence="2" id="KW-1277">Toxin-antitoxin system</keyword>
<dbReference type="InterPro" id="IPR011067">
    <property type="entry name" value="Plasmid_toxin/cell-grow_inhib"/>
</dbReference>
<accession>A0A856MMY2</accession>
<evidence type="ECO:0000256" key="1">
    <source>
        <dbReference type="ARBA" id="ARBA00007521"/>
    </source>
</evidence>
<evidence type="ECO:0000313" key="4">
    <source>
        <dbReference type="Proteomes" id="UP000503129"/>
    </source>
</evidence>
<dbReference type="Pfam" id="PF02452">
    <property type="entry name" value="PemK_toxin"/>
    <property type="match status" value="1"/>
</dbReference>
<proteinExistence type="inferred from homology"/>
<protein>
    <submittedName>
        <fullName evidence="3">Type II toxin-antitoxin system PemK/MazF family toxin</fullName>
    </submittedName>
</protein>
<dbReference type="EMBL" id="CP030118">
    <property type="protein sequence ID" value="QDL10871.1"/>
    <property type="molecule type" value="Genomic_DNA"/>
</dbReference>
<evidence type="ECO:0000256" key="2">
    <source>
        <dbReference type="ARBA" id="ARBA00022649"/>
    </source>
</evidence>
<dbReference type="Gene3D" id="2.30.30.110">
    <property type="match status" value="1"/>
</dbReference>
<dbReference type="Proteomes" id="UP000503129">
    <property type="component" value="Chromosome"/>
</dbReference>
<dbReference type="SUPFAM" id="SSF50118">
    <property type="entry name" value="Cell growth inhibitor/plasmid maintenance toxic component"/>
    <property type="match status" value="1"/>
</dbReference>
<dbReference type="GO" id="GO:0003677">
    <property type="term" value="F:DNA binding"/>
    <property type="evidence" value="ECO:0007669"/>
    <property type="project" value="InterPro"/>
</dbReference>
<evidence type="ECO:0000313" key="3">
    <source>
        <dbReference type="EMBL" id="QDL10871.1"/>
    </source>
</evidence>
<dbReference type="KEGG" id="bsen:DP114_25855"/>
<gene>
    <name evidence="3" type="ORF">DP114_25855</name>
</gene>
<comment type="similarity">
    <text evidence="1">Belongs to the PemK/MazF family.</text>
</comment>
<dbReference type="InterPro" id="IPR003477">
    <property type="entry name" value="PemK-like"/>
</dbReference>
<organism evidence="3 4">
    <name type="scientific">Brasilonema sennae CENA114</name>
    <dbReference type="NCBI Taxonomy" id="415709"/>
    <lineage>
        <taxon>Bacteria</taxon>
        <taxon>Bacillati</taxon>
        <taxon>Cyanobacteriota</taxon>
        <taxon>Cyanophyceae</taxon>
        <taxon>Nostocales</taxon>
        <taxon>Scytonemataceae</taxon>
        <taxon>Brasilonema</taxon>
        <taxon>Bromeliae group (in: Brasilonema)</taxon>
    </lineage>
</organism>